<evidence type="ECO:0000256" key="3">
    <source>
        <dbReference type="ARBA" id="ARBA00022723"/>
    </source>
</evidence>
<evidence type="ECO:0000256" key="4">
    <source>
        <dbReference type="ARBA" id="ARBA00023004"/>
    </source>
</evidence>
<reference evidence="8 9" key="1">
    <citation type="journal article" date="2014" name="J Genomics">
        <title>Draft Genome Sequence of the Extremely Halophilic Phototrophic Purple Sulfur Bacterium Halorhodospira halochloris.</title>
        <authorList>
            <person name="Singh K.S."/>
            <person name="Kirksey J."/>
            <person name="Hoff W.D."/>
            <person name="Deole R."/>
        </authorList>
    </citation>
    <scope>NUCLEOTIDE SEQUENCE [LARGE SCALE GENOMIC DNA]</scope>
    <source>
        <strain evidence="8 9">A</strain>
    </source>
</reference>
<reference evidence="9" key="2">
    <citation type="submission" date="2014-02" db="EMBL/GenBank/DDBJ databases">
        <title>Draft Genome Sequence of extremely halophilic bacteria Halorhodospira halochloris.</title>
        <authorList>
            <person name="Singh K.S."/>
        </authorList>
    </citation>
    <scope>NUCLEOTIDE SEQUENCE [LARGE SCALE GENOMIC DNA]</scope>
    <source>
        <strain evidence="9">A</strain>
    </source>
</reference>
<dbReference type="Pfam" id="PF04055">
    <property type="entry name" value="Radical_SAM"/>
    <property type="match status" value="1"/>
</dbReference>
<name>W8KIQ5_9GAMM</name>
<dbReference type="SUPFAM" id="SSF102114">
    <property type="entry name" value="Radical SAM enzymes"/>
    <property type="match status" value="1"/>
</dbReference>
<dbReference type="Proteomes" id="UP000019442">
    <property type="component" value="Chromosome"/>
</dbReference>
<evidence type="ECO:0000256" key="1">
    <source>
        <dbReference type="ARBA" id="ARBA00001966"/>
    </source>
</evidence>
<organism evidence="8 9">
    <name type="scientific">Ectothiorhodospira haloalkaliphila</name>
    <dbReference type="NCBI Taxonomy" id="421628"/>
    <lineage>
        <taxon>Bacteria</taxon>
        <taxon>Pseudomonadati</taxon>
        <taxon>Pseudomonadota</taxon>
        <taxon>Gammaproteobacteria</taxon>
        <taxon>Chromatiales</taxon>
        <taxon>Ectothiorhodospiraceae</taxon>
        <taxon>Ectothiorhodospira</taxon>
    </lineage>
</organism>
<keyword evidence="5" id="KW-0411">Iron-sulfur</keyword>
<evidence type="ECO:0000313" key="9">
    <source>
        <dbReference type="Proteomes" id="UP000019442"/>
    </source>
</evidence>
<dbReference type="Gene3D" id="3.20.20.70">
    <property type="entry name" value="Aldolase class I"/>
    <property type="match status" value="1"/>
</dbReference>
<sequence>MSLISDTSPSPWEDLVRRVEPLEDIPLDADLVQTLEAENEPRFRGRGHPVDLYTPTFKSFQTSEISSCGKNAWPAVSITGPDCKLRCDHCKAKLLEPMIPARTPEALWRVVNGIVEQGGQGMLLTGGSNHRNEVEYGPFYDTIRRIKDSFPGFRIALHTALVDDDAARCMEQAGIDAAMMDVIGAQETITQVYHLKRSVADFEATLEALVNTRMKVVPHIVMGLHYGHFLGEWEALKMIQRHRPDAVVLVVVMPFYAPDSKPFVTPRAVDVGHFFHDARRALRDLPLLLGCARPAGQVKGEMDAYAVMAGIDGLAHPADGVVELSARLGRRVRVIPSCCSMAVGEEVMALNDGQAALEVDLKAIVADERARRRQRSASGMGPGGIPVVMEQGASGP</sequence>
<dbReference type="KEGG" id="hhc:M911_11195"/>
<dbReference type="PANTHER" id="PTHR43288">
    <property type="entry name" value="BIOTIN SYNTHASE-RELATED PROTEIN, RADICAL SAM SUPERFAMILY"/>
    <property type="match status" value="1"/>
</dbReference>
<dbReference type="PATRIC" id="fig|1354791.3.peg.2686"/>
<dbReference type="GO" id="GO:0051536">
    <property type="term" value="F:iron-sulfur cluster binding"/>
    <property type="evidence" value="ECO:0007669"/>
    <property type="project" value="UniProtKB-KW"/>
</dbReference>
<dbReference type="HOGENOM" id="CLU_067819_0_0_6"/>
<dbReference type="CDD" id="cd01335">
    <property type="entry name" value="Radical_SAM"/>
    <property type="match status" value="1"/>
</dbReference>
<feature type="domain" description="Radical SAM core" evidence="7">
    <location>
        <begin position="78"/>
        <end position="224"/>
    </location>
</feature>
<evidence type="ECO:0000256" key="2">
    <source>
        <dbReference type="ARBA" id="ARBA00022691"/>
    </source>
</evidence>
<feature type="region of interest" description="Disordered" evidence="6">
    <location>
        <begin position="372"/>
        <end position="396"/>
    </location>
</feature>
<evidence type="ECO:0000313" key="8">
    <source>
        <dbReference type="EMBL" id="AHK79629.1"/>
    </source>
</evidence>
<evidence type="ECO:0000256" key="5">
    <source>
        <dbReference type="ARBA" id="ARBA00023014"/>
    </source>
</evidence>
<dbReference type="InterPro" id="IPR058240">
    <property type="entry name" value="rSAM_sf"/>
</dbReference>
<keyword evidence="9" id="KW-1185">Reference proteome</keyword>
<keyword evidence="4" id="KW-0408">Iron</keyword>
<evidence type="ECO:0000256" key="6">
    <source>
        <dbReference type="SAM" id="MobiDB-lite"/>
    </source>
</evidence>
<keyword evidence="2" id="KW-0949">S-adenosyl-L-methionine</keyword>
<protein>
    <submittedName>
        <fullName evidence="8">Radical SAM protein</fullName>
    </submittedName>
</protein>
<dbReference type="RefSeq" id="WP_025282105.1">
    <property type="nucleotide sequence ID" value="NZ_CP007268.1"/>
</dbReference>
<dbReference type="GO" id="GO:0046872">
    <property type="term" value="F:metal ion binding"/>
    <property type="evidence" value="ECO:0007669"/>
    <property type="project" value="UniProtKB-KW"/>
</dbReference>
<evidence type="ECO:0000259" key="7">
    <source>
        <dbReference type="Pfam" id="PF04055"/>
    </source>
</evidence>
<dbReference type="OrthoDB" id="5420460at2"/>
<gene>
    <name evidence="8" type="ORF">M911_11195</name>
</gene>
<dbReference type="SFLD" id="SFLDS00029">
    <property type="entry name" value="Radical_SAM"/>
    <property type="match status" value="1"/>
</dbReference>
<comment type="cofactor">
    <cofactor evidence="1">
        <name>[4Fe-4S] cluster</name>
        <dbReference type="ChEBI" id="CHEBI:49883"/>
    </cofactor>
</comment>
<keyword evidence="3" id="KW-0479">Metal-binding</keyword>
<proteinExistence type="predicted"/>
<dbReference type="EMBL" id="CP007268">
    <property type="protein sequence ID" value="AHK79629.1"/>
    <property type="molecule type" value="Genomic_DNA"/>
</dbReference>
<dbReference type="InterPro" id="IPR007197">
    <property type="entry name" value="rSAM"/>
</dbReference>
<dbReference type="InterPro" id="IPR013785">
    <property type="entry name" value="Aldolase_TIM"/>
</dbReference>
<dbReference type="GO" id="GO:0003824">
    <property type="term" value="F:catalytic activity"/>
    <property type="evidence" value="ECO:0007669"/>
    <property type="project" value="InterPro"/>
</dbReference>
<accession>W8KIQ5</accession>
<dbReference type="AlphaFoldDB" id="W8KIQ5"/>
<dbReference type="PANTHER" id="PTHR43288:SF2">
    <property type="entry name" value="RADICAL SAM CORE DOMAIN-CONTAINING PROTEIN"/>
    <property type="match status" value="1"/>
</dbReference>
<dbReference type="SFLD" id="SFLDG01113">
    <property type="entry name" value="Uncharacterised_Radical_SAM_Su"/>
    <property type="match status" value="1"/>
</dbReference>